<evidence type="ECO:0000313" key="3">
    <source>
        <dbReference type="Proteomes" id="UP001367508"/>
    </source>
</evidence>
<dbReference type="AlphaFoldDB" id="A0AAN9L7M2"/>
<evidence type="ECO:0000256" key="1">
    <source>
        <dbReference type="SAM" id="MobiDB-lite"/>
    </source>
</evidence>
<proteinExistence type="predicted"/>
<keyword evidence="3" id="KW-1185">Reference proteome</keyword>
<organism evidence="2 3">
    <name type="scientific">Canavalia gladiata</name>
    <name type="common">Sword bean</name>
    <name type="synonym">Dolichos gladiatus</name>
    <dbReference type="NCBI Taxonomy" id="3824"/>
    <lineage>
        <taxon>Eukaryota</taxon>
        <taxon>Viridiplantae</taxon>
        <taxon>Streptophyta</taxon>
        <taxon>Embryophyta</taxon>
        <taxon>Tracheophyta</taxon>
        <taxon>Spermatophyta</taxon>
        <taxon>Magnoliopsida</taxon>
        <taxon>eudicotyledons</taxon>
        <taxon>Gunneridae</taxon>
        <taxon>Pentapetalae</taxon>
        <taxon>rosids</taxon>
        <taxon>fabids</taxon>
        <taxon>Fabales</taxon>
        <taxon>Fabaceae</taxon>
        <taxon>Papilionoideae</taxon>
        <taxon>50 kb inversion clade</taxon>
        <taxon>NPAAA clade</taxon>
        <taxon>indigoferoid/millettioid clade</taxon>
        <taxon>Phaseoleae</taxon>
        <taxon>Canavalia</taxon>
    </lineage>
</organism>
<dbReference type="Proteomes" id="UP001367508">
    <property type="component" value="Unassembled WGS sequence"/>
</dbReference>
<gene>
    <name evidence="2" type="ORF">VNO77_25151</name>
</gene>
<name>A0AAN9L7M2_CANGL</name>
<dbReference type="EMBL" id="JAYMYQ010000005">
    <property type="protein sequence ID" value="KAK7330945.1"/>
    <property type="molecule type" value="Genomic_DNA"/>
</dbReference>
<sequence length="75" mass="8280">MSYNDHQQHPPLGVPPPQGYPAKDPHPPPGYTAQGYPPPGYLQQGHAPQYVQQPLRPTQGVGFLEGWYVSLTLFS</sequence>
<evidence type="ECO:0008006" key="4">
    <source>
        <dbReference type="Google" id="ProtNLM"/>
    </source>
</evidence>
<comment type="caution">
    <text evidence="2">The sequence shown here is derived from an EMBL/GenBank/DDBJ whole genome shotgun (WGS) entry which is preliminary data.</text>
</comment>
<evidence type="ECO:0000313" key="2">
    <source>
        <dbReference type="EMBL" id="KAK7330945.1"/>
    </source>
</evidence>
<accession>A0AAN9L7M2</accession>
<reference evidence="2 3" key="1">
    <citation type="submission" date="2024-01" db="EMBL/GenBank/DDBJ databases">
        <title>The genomes of 5 underutilized Papilionoideae crops provide insights into root nodulation and disease resistanc.</title>
        <authorList>
            <person name="Jiang F."/>
        </authorList>
    </citation>
    <scope>NUCLEOTIDE SEQUENCE [LARGE SCALE GENOMIC DNA]</scope>
    <source>
        <strain evidence="2">LVBAO_FW01</strain>
        <tissue evidence="2">Leaves</tissue>
    </source>
</reference>
<protein>
    <recommendedName>
        <fullName evidence="4">Cysteine-rich and transmembrane domain-containing protein 1</fullName>
    </recommendedName>
</protein>
<feature type="region of interest" description="Disordered" evidence="1">
    <location>
        <begin position="1"/>
        <end position="46"/>
    </location>
</feature>